<dbReference type="Proteomes" id="UP000016496">
    <property type="component" value="Unassembled WGS sequence"/>
</dbReference>
<accession>U2CP99</accession>
<dbReference type="PATRIC" id="fig|1321819.3.peg.879"/>
<dbReference type="AlphaFoldDB" id="U2CP99"/>
<gene>
    <name evidence="2" type="ORF">HMPREF1981_00951</name>
</gene>
<evidence type="ECO:0008006" key="4">
    <source>
        <dbReference type="Google" id="ProtNLM"/>
    </source>
</evidence>
<proteinExistence type="predicted"/>
<dbReference type="HOGENOM" id="CLU_547320_0_0_10"/>
<feature type="signal peptide" evidence="1">
    <location>
        <begin position="1"/>
        <end position="24"/>
    </location>
</feature>
<evidence type="ECO:0000313" key="3">
    <source>
        <dbReference type="Proteomes" id="UP000016496"/>
    </source>
</evidence>
<evidence type="ECO:0000256" key="1">
    <source>
        <dbReference type="SAM" id="SignalP"/>
    </source>
</evidence>
<keyword evidence="1" id="KW-0732">Signal</keyword>
<evidence type="ECO:0000313" key="2">
    <source>
        <dbReference type="EMBL" id="ERI86360.1"/>
    </source>
</evidence>
<reference evidence="2 3" key="1">
    <citation type="submission" date="2013-08" db="EMBL/GenBank/DDBJ databases">
        <authorList>
            <person name="Weinstock G."/>
            <person name="Sodergren E."/>
            <person name="Wylie T."/>
            <person name="Fulton L."/>
            <person name="Fulton R."/>
            <person name="Fronick C."/>
            <person name="O'Laughlin M."/>
            <person name="Godfrey J."/>
            <person name="Miner T."/>
            <person name="Herter B."/>
            <person name="Appelbaum E."/>
            <person name="Cordes M."/>
            <person name="Lek S."/>
            <person name="Wollam A."/>
            <person name="Pepin K.H."/>
            <person name="Palsikar V.B."/>
            <person name="Mitreva M."/>
            <person name="Wilson R.K."/>
        </authorList>
    </citation>
    <scope>NUCLEOTIDE SEQUENCE [LARGE SCALE GENOMIC DNA]</scope>
    <source>
        <strain evidence="2 3">F0041</strain>
    </source>
</reference>
<comment type="caution">
    <text evidence="2">The sequence shown here is derived from an EMBL/GenBank/DDBJ whole genome shotgun (WGS) entry which is preliminary data.</text>
</comment>
<dbReference type="CDD" id="cd00146">
    <property type="entry name" value="PKD"/>
    <property type="match status" value="1"/>
</dbReference>
<sequence>MNMKKYISTIIVIALLAGGLTSCINDESSLGDKELPQLKIKGSGDTMPVYNFNLGETCTIEPQISYTGGDEKGLKYTWSIGPYEEGVKGKMEEAGNKKVLTYKFPKGGTYYAHLVVTDGKVGQTADYQININRSFEQGYMIVSKDAEGKGNLSFIKTLTPEEVAEGKEPVIIQHCLEQMNEDISEDNLLNCVLGSVTWPKPLTRVIVCMKDRCYFVDPNTLTIISEMKFTEVFPGFSADFFIPDAYSPYAYSKTMKKYVHLDLTYMFPYEYSYYKGYPFEDFYLCKYSSWGRIQNMTLFADYTENKVATFNAYGGNNYFPSTGDLLIGKTIISTFLGTEMNPANYATPVYILAQDETHILLYKNDKSSNMDPAKFTSQQLEKTGKWAVPPQGARFEPSPKYHRYFYHIGSRIYVFLSEGGFKLPEKERYAIDFGEDEEITFISTDAGKEKLFVGTFDKRSRKGNFYIFNNADVSPDKQGSIRPEEVYKGCAERIINIIYKPRI</sequence>
<organism evidence="2 3">
    <name type="scientific">Bacteroides pyogenes F0041</name>
    <dbReference type="NCBI Taxonomy" id="1321819"/>
    <lineage>
        <taxon>Bacteria</taxon>
        <taxon>Pseudomonadati</taxon>
        <taxon>Bacteroidota</taxon>
        <taxon>Bacteroidia</taxon>
        <taxon>Bacteroidales</taxon>
        <taxon>Bacteroidaceae</taxon>
        <taxon>Bacteroides</taxon>
    </lineage>
</organism>
<dbReference type="EMBL" id="AWSV01000055">
    <property type="protein sequence ID" value="ERI86360.1"/>
    <property type="molecule type" value="Genomic_DNA"/>
</dbReference>
<dbReference type="PROSITE" id="PS51257">
    <property type="entry name" value="PROKAR_LIPOPROTEIN"/>
    <property type="match status" value="1"/>
</dbReference>
<feature type="chain" id="PRO_5004625476" description="PKD domain protein" evidence="1">
    <location>
        <begin position="25"/>
        <end position="503"/>
    </location>
</feature>
<name>U2CP99_9BACE</name>
<protein>
    <recommendedName>
        <fullName evidence="4">PKD domain protein</fullName>
    </recommendedName>
</protein>